<feature type="region of interest" description="Disordered" evidence="1">
    <location>
        <begin position="100"/>
        <end position="140"/>
    </location>
</feature>
<evidence type="ECO:0000256" key="1">
    <source>
        <dbReference type="SAM" id="MobiDB-lite"/>
    </source>
</evidence>
<proteinExistence type="predicted"/>
<sequence>MYPDGPSIGIHRVRERLECEKRDADGKPRCMHSSRKPQNRQYLVYEKRRIFKIDQRSKRKNDRKNIERFLHRFRFCGGKQDRPGIDDECYTRHNKHKYGFAPGVEKKRPNQENRVSPPDVTADKIDRKHRGQEQQQECQA</sequence>
<name>A0A645F7N5_9ZZZZ</name>
<dbReference type="EMBL" id="VSSQ01055456">
    <property type="protein sequence ID" value="MPN09359.1"/>
    <property type="molecule type" value="Genomic_DNA"/>
</dbReference>
<comment type="caution">
    <text evidence="2">The sequence shown here is derived from an EMBL/GenBank/DDBJ whole genome shotgun (WGS) entry which is preliminary data.</text>
</comment>
<dbReference type="AlphaFoldDB" id="A0A645F7N5"/>
<organism evidence="2">
    <name type="scientific">bioreactor metagenome</name>
    <dbReference type="NCBI Taxonomy" id="1076179"/>
    <lineage>
        <taxon>unclassified sequences</taxon>
        <taxon>metagenomes</taxon>
        <taxon>ecological metagenomes</taxon>
    </lineage>
</organism>
<accession>A0A645F7N5</accession>
<reference evidence="2" key="1">
    <citation type="submission" date="2019-08" db="EMBL/GenBank/DDBJ databases">
        <authorList>
            <person name="Kucharzyk K."/>
            <person name="Murdoch R.W."/>
            <person name="Higgins S."/>
            <person name="Loffler F."/>
        </authorList>
    </citation>
    <scope>NUCLEOTIDE SEQUENCE</scope>
</reference>
<gene>
    <name evidence="2" type="ORF">SDC9_156648</name>
</gene>
<protein>
    <submittedName>
        <fullName evidence="2">Uncharacterized protein</fullName>
    </submittedName>
</protein>
<evidence type="ECO:0000313" key="2">
    <source>
        <dbReference type="EMBL" id="MPN09359.1"/>
    </source>
</evidence>